<dbReference type="CDD" id="cd03784">
    <property type="entry name" value="GT1_Gtf-like"/>
    <property type="match status" value="1"/>
</dbReference>
<evidence type="ECO:0000256" key="2">
    <source>
        <dbReference type="ARBA" id="ARBA00022679"/>
    </source>
</evidence>
<keyword evidence="5" id="KW-1185">Reference proteome</keyword>
<evidence type="ECO:0000259" key="3">
    <source>
        <dbReference type="Pfam" id="PF06722"/>
    </source>
</evidence>
<organism evidence="4 5">
    <name type="scientific">Cohnella zeiphila</name>
    <dbReference type="NCBI Taxonomy" id="2761120"/>
    <lineage>
        <taxon>Bacteria</taxon>
        <taxon>Bacillati</taxon>
        <taxon>Bacillota</taxon>
        <taxon>Bacilli</taxon>
        <taxon>Bacillales</taxon>
        <taxon>Paenibacillaceae</taxon>
        <taxon>Cohnella</taxon>
    </lineage>
</organism>
<dbReference type="InterPro" id="IPR002213">
    <property type="entry name" value="UDP_glucos_trans"/>
</dbReference>
<dbReference type="InterPro" id="IPR006326">
    <property type="entry name" value="UDPGT_MGT-like"/>
</dbReference>
<gene>
    <name evidence="4" type="ORF">H7C18_05695</name>
</gene>
<reference evidence="4 5" key="1">
    <citation type="submission" date="2020-08" db="EMBL/GenBank/DDBJ databases">
        <title>Cohnella phylogeny.</title>
        <authorList>
            <person name="Dunlap C."/>
        </authorList>
    </citation>
    <scope>NUCLEOTIDE SEQUENCE [LARGE SCALE GENOMIC DNA]</scope>
    <source>
        <strain evidence="4 5">CBP 2801</strain>
    </source>
</reference>
<dbReference type="Proteomes" id="UP000564644">
    <property type="component" value="Unassembled WGS sequence"/>
</dbReference>
<dbReference type="PANTHER" id="PTHR48050:SF13">
    <property type="entry name" value="STEROL 3-BETA-GLUCOSYLTRANSFERASE UGT80A2"/>
    <property type="match status" value="1"/>
</dbReference>
<dbReference type="RefSeq" id="WP_185128058.1">
    <property type="nucleotide sequence ID" value="NZ_JACJVO010000007.1"/>
</dbReference>
<sequence>MARVLVINAGSEGHINPTLGVVRELIRRGEEVVYFAGESYRDRVERTGAEVITFDDARFVKAFIAGGRSPWARVGGLLRTADIVIPGVMEQIDGQRFDYLIHDSMFGCGRLLAQLLNLPAISSCSSFAFRPSGFDGLFDHLSSPFPDEVNERDRLEFQRIALQVQEKYKVQVGSAYEAYSNPAPMTIVYTSRSFQPDGESFDETYKFVGPSVAPRSHDPFDWSRTDTSRLIYISFGTVFNRAVDFYKLSFAAFGETEYTVILSVGSQTGMEELGDIPGNFIVRHYVPQLEVLQRAQLFITHGGMNSASEGLYYGVPLLVLPQNADQPVVARRVAEIGAGIHLDQEGLTAEDLRAAAERVLREESFRKACAEIGDSFRAAGGYGRAVDEIFAYKREVGLDS</sequence>
<evidence type="ECO:0000313" key="5">
    <source>
        <dbReference type="Proteomes" id="UP000564644"/>
    </source>
</evidence>
<accession>A0A7X0VVY5</accession>
<dbReference type="AlphaFoldDB" id="A0A7X0VVY5"/>
<proteinExistence type="inferred from homology"/>
<dbReference type="InterPro" id="IPR050426">
    <property type="entry name" value="Glycosyltransferase_28"/>
</dbReference>
<comment type="caution">
    <text evidence="4">The sequence shown here is derived from an EMBL/GenBank/DDBJ whole genome shotgun (WGS) entry which is preliminary data.</text>
</comment>
<name>A0A7X0VVY5_9BACL</name>
<dbReference type="SUPFAM" id="SSF53756">
    <property type="entry name" value="UDP-Glycosyltransferase/glycogen phosphorylase"/>
    <property type="match status" value="1"/>
</dbReference>
<dbReference type="GO" id="GO:0016758">
    <property type="term" value="F:hexosyltransferase activity"/>
    <property type="evidence" value="ECO:0007669"/>
    <property type="project" value="InterPro"/>
</dbReference>
<feature type="domain" description="Erythromycin biosynthesis protein CIII-like C-terminal" evidence="3">
    <location>
        <begin position="252"/>
        <end position="375"/>
    </location>
</feature>
<protein>
    <submittedName>
        <fullName evidence="4">Glycosyl transferase family 1</fullName>
    </submittedName>
</protein>
<dbReference type="GO" id="GO:0008194">
    <property type="term" value="F:UDP-glycosyltransferase activity"/>
    <property type="evidence" value="ECO:0007669"/>
    <property type="project" value="InterPro"/>
</dbReference>
<dbReference type="Gene3D" id="3.40.50.2000">
    <property type="entry name" value="Glycogen Phosphorylase B"/>
    <property type="match status" value="2"/>
</dbReference>
<evidence type="ECO:0000313" key="4">
    <source>
        <dbReference type="EMBL" id="MBB6730388.1"/>
    </source>
</evidence>
<evidence type="ECO:0000256" key="1">
    <source>
        <dbReference type="ARBA" id="ARBA00009995"/>
    </source>
</evidence>
<comment type="similarity">
    <text evidence="1">Belongs to the UDP-glycosyltransferase family.</text>
</comment>
<dbReference type="EMBL" id="JACJVO010000007">
    <property type="protein sequence ID" value="MBB6730388.1"/>
    <property type="molecule type" value="Genomic_DNA"/>
</dbReference>
<dbReference type="PANTHER" id="PTHR48050">
    <property type="entry name" value="STEROL 3-BETA-GLUCOSYLTRANSFERASE"/>
    <property type="match status" value="1"/>
</dbReference>
<dbReference type="NCBIfam" id="TIGR01426">
    <property type="entry name" value="MGT"/>
    <property type="match status" value="1"/>
</dbReference>
<dbReference type="Pfam" id="PF06722">
    <property type="entry name" value="EryCIII-like_C"/>
    <property type="match status" value="1"/>
</dbReference>
<keyword evidence="2 4" id="KW-0808">Transferase</keyword>
<dbReference type="FunFam" id="3.40.50.2000:FF:000072">
    <property type="entry name" value="Glycosyl transferase"/>
    <property type="match status" value="1"/>
</dbReference>
<dbReference type="InterPro" id="IPR010610">
    <property type="entry name" value="EryCIII-like_C"/>
</dbReference>
<dbReference type="GO" id="GO:0017000">
    <property type="term" value="P:antibiotic biosynthetic process"/>
    <property type="evidence" value="ECO:0007669"/>
    <property type="project" value="UniProtKB-ARBA"/>
</dbReference>